<dbReference type="EMBL" id="SNYW01000010">
    <property type="protein sequence ID" value="TDQ81044.1"/>
    <property type="molecule type" value="Genomic_DNA"/>
</dbReference>
<accession>A0A4R6WRF1</accession>
<dbReference type="AlphaFoldDB" id="A0A4R6WRF1"/>
<reference evidence="3 4" key="1">
    <citation type="submission" date="2019-03" db="EMBL/GenBank/DDBJ databases">
        <title>Genomic Encyclopedia of Type Strains, Phase III (KMG-III): the genomes of soil and plant-associated and newly described type strains.</title>
        <authorList>
            <person name="Whitman W."/>
        </authorList>
    </citation>
    <scope>NUCLEOTIDE SEQUENCE [LARGE SCALE GENOMIC DNA]</scope>
    <source>
        <strain evidence="3 4">CGMCC 1.7660</strain>
    </source>
</reference>
<keyword evidence="4" id="KW-1185">Reference proteome</keyword>
<dbReference type="InterPro" id="IPR013538">
    <property type="entry name" value="ASHA1/2-like_C"/>
</dbReference>
<proteinExistence type="inferred from homology"/>
<evidence type="ECO:0000313" key="3">
    <source>
        <dbReference type="EMBL" id="TDQ81044.1"/>
    </source>
</evidence>
<evidence type="ECO:0000313" key="4">
    <source>
        <dbReference type="Proteomes" id="UP000295783"/>
    </source>
</evidence>
<comment type="similarity">
    <text evidence="1">Belongs to the AHA1 family.</text>
</comment>
<dbReference type="CDD" id="cd07814">
    <property type="entry name" value="SRPBCC_CalC_Aha1-like"/>
    <property type="match status" value="1"/>
</dbReference>
<organism evidence="3 4">
    <name type="scientific">Dongia mobilis</name>
    <dbReference type="NCBI Taxonomy" id="578943"/>
    <lineage>
        <taxon>Bacteria</taxon>
        <taxon>Pseudomonadati</taxon>
        <taxon>Pseudomonadota</taxon>
        <taxon>Alphaproteobacteria</taxon>
        <taxon>Rhodospirillales</taxon>
        <taxon>Dongiaceae</taxon>
        <taxon>Dongia</taxon>
    </lineage>
</organism>
<dbReference type="SUPFAM" id="SSF55961">
    <property type="entry name" value="Bet v1-like"/>
    <property type="match status" value="1"/>
</dbReference>
<sequence length="164" mass="18667">MSAPKISAEPEASDRILTITRDFAAPRELVFAALTERSHALNWMGPRDYPVTYWESDGRPGGKWRACLTSRETGAEIWQNGINHEIEPPERLSFTFGWEEDGTRDRPGTRGPETLVTMVLDDLGGNRTRLHFRQEVFDTVANRDGHEAGWMSTFDRLQDYLNGL</sequence>
<evidence type="ECO:0000259" key="2">
    <source>
        <dbReference type="Pfam" id="PF08327"/>
    </source>
</evidence>
<dbReference type="OrthoDB" id="9805228at2"/>
<dbReference type="InterPro" id="IPR023393">
    <property type="entry name" value="START-like_dom_sf"/>
</dbReference>
<dbReference type="Proteomes" id="UP000295783">
    <property type="component" value="Unassembled WGS sequence"/>
</dbReference>
<protein>
    <submittedName>
        <fullName evidence="3">Uncharacterized protein YndB with AHSA1/START domain</fullName>
    </submittedName>
</protein>
<dbReference type="Pfam" id="PF08327">
    <property type="entry name" value="AHSA1"/>
    <property type="match status" value="1"/>
</dbReference>
<dbReference type="RefSeq" id="WP_133614368.1">
    <property type="nucleotide sequence ID" value="NZ_SNYW01000010.1"/>
</dbReference>
<dbReference type="Gene3D" id="3.30.530.20">
    <property type="match status" value="1"/>
</dbReference>
<evidence type="ECO:0000256" key="1">
    <source>
        <dbReference type="ARBA" id="ARBA00006817"/>
    </source>
</evidence>
<comment type="caution">
    <text evidence="3">The sequence shown here is derived from an EMBL/GenBank/DDBJ whole genome shotgun (WGS) entry which is preliminary data.</text>
</comment>
<feature type="domain" description="Activator of Hsp90 ATPase homologue 1/2-like C-terminal" evidence="2">
    <location>
        <begin position="24"/>
        <end position="161"/>
    </location>
</feature>
<gene>
    <name evidence="3" type="ORF">A8950_2914</name>
</gene>
<name>A0A4R6WRF1_9PROT</name>